<proteinExistence type="predicted"/>
<keyword evidence="2" id="KW-1185">Reference proteome</keyword>
<dbReference type="EMBL" id="OZ035841">
    <property type="protein sequence ID" value="CAL1590406.1"/>
    <property type="molecule type" value="Genomic_DNA"/>
</dbReference>
<dbReference type="AlphaFoldDB" id="A0AAV2KMZ8"/>
<protein>
    <submittedName>
        <fullName evidence="1">Uncharacterized protein</fullName>
    </submittedName>
</protein>
<organism evidence="1 2">
    <name type="scientific">Knipowitschia caucasica</name>
    <name type="common">Caucasian dwarf goby</name>
    <name type="synonym">Pomatoschistus caucasicus</name>
    <dbReference type="NCBI Taxonomy" id="637954"/>
    <lineage>
        <taxon>Eukaryota</taxon>
        <taxon>Metazoa</taxon>
        <taxon>Chordata</taxon>
        <taxon>Craniata</taxon>
        <taxon>Vertebrata</taxon>
        <taxon>Euteleostomi</taxon>
        <taxon>Actinopterygii</taxon>
        <taxon>Neopterygii</taxon>
        <taxon>Teleostei</taxon>
        <taxon>Neoteleostei</taxon>
        <taxon>Acanthomorphata</taxon>
        <taxon>Gobiaria</taxon>
        <taxon>Gobiiformes</taxon>
        <taxon>Gobioidei</taxon>
        <taxon>Gobiidae</taxon>
        <taxon>Gobiinae</taxon>
        <taxon>Knipowitschia</taxon>
    </lineage>
</organism>
<name>A0AAV2KMZ8_KNICA</name>
<dbReference type="Proteomes" id="UP001497482">
    <property type="component" value="Chromosome 19"/>
</dbReference>
<evidence type="ECO:0000313" key="1">
    <source>
        <dbReference type="EMBL" id="CAL1590406.1"/>
    </source>
</evidence>
<reference evidence="1 2" key="1">
    <citation type="submission" date="2024-04" db="EMBL/GenBank/DDBJ databases">
        <authorList>
            <person name="Waldvogel A.-M."/>
            <person name="Schoenle A."/>
        </authorList>
    </citation>
    <scope>NUCLEOTIDE SEQUENCE [LARGE SCALE GENOMIC DNA]</scope>
</reference>
<accession>A0AAV2KMZ8</accession>
<sequence>MSRVCPGLSRVCPRLNPILSDLHNKQRLFCLHVSAWRASIQGWGEAVVSGCVSSSVLRATPTGSCRERAYTAKARSRGPSCARSAVSYPSAREREEPVVPGNAVSLTSICGCFDVQAQDGTV</sequence>
<gene>
    <name evidence="1" type="ORF">KC01_LOCUS19918</name>
</gene>
<evidence type="ECO:0000313" key="2">
    <source>
        <dbReference type="Proteomes" id="UP001497482"/>
    </source>
</evidence>